<feature type="domain" description="HTH lysR-type" evidence="5">
    <location>
        <begin position="1"/>
        <end position="58"/>
    </location>
</feature>
<keyword evidence="7" id="KW-1185">Reference proteome</keyword>
<dbReference type="PRINTS" id="PR00039">
    <property type="entry name" value="HTHLYSR"/>
</dbReference>
<dbReference type="FunFam" id="1.10.10.10:FF:000001">
    <property type="entry name" value="LysR family transcriptional regulator"/>
    <property type="match status" value="1"/>
</dbReference>
<dbReference type="InterPro" id="IPR036388">
    <property type="entry name" value="WH-like_DNA-bd_sf"/>
</dbReference>
<keyword evidence="3" id="KW-0238">DNA-binding</keyword>
<keyword evidence="4" id="KW-0804">Transcription</keyword>
<dbReference type="Pfam" id="PF00126">
    <property type="entry name" value="HTH_1"/>
    <property type="match status" value="1"/>
</dbReference>
<accession>B8D275</accession>
<evidence type="ECO:0000313" key="7">
    <source>
        <dbReference type="Proteomes" id="UP000000719"/>
    </source>
</evidence>
<dbReference type="SUPFAM" id="SSF46785">
    <property type="entry name" value="Winged helix' DNA-binding domain"/>
    <property type="match status" value="1"/>
</dbReference>
<dbReference type="HOGENOM" id="CLU_039613_6_1_9"/>
<dbReference type="STRING" id="373903.Hore_05450"/>
<keyword evidence="2" id="KW-0805">Transcription regulation</keyword>
<dbReference type="AlphaFoldDB" id="B8D275"/>
<dbReference type="InterPro" id="IPR000847">
    <property type="entry name" value="LysR_HTH_N"/>
</dbReference>
<evidence type="ECO:0000256" key="2">
    <source>
        <dbReference type="ARBA" id="ARBA00023015"/>
    </source>
</evidence>
<dbReference type="KEGG" id="hor:Hore_05450"/>
<protein>
    <submittedName>
        <fullName evidence="6">Transcriptional regulator, LysR family</fullName>
    </submittedName>
</protein>
<dbReference type="RefSeq" id="WP_012635490.1">
    <property type="nucleotide sequence ID" value="NC_011899.1"/>
</dbReference>
<proteinExistence type="inferred from homology"/>
<dbReference type="GO" id="GO:0003700">
    <property type="term" value="F:DNA-binding transcription factor activity"/>
    <property type="evidence" value="ECO:0007669"/>
    <property type="project" value="InterPro"/>
</dbReference>
<evidence type="ECO:0000313" key="6">
    <source>
        <dbReference type="EMBL" id="ACL69302.1"/>
    </source>
</evidence>
<evidence type="ECO:0000256" key="4">
    <source>
        <dbReference type="ARBA" id="ARBA00023163"/>
    </source>
</evidence>
<dbReference type="eggNOG" id="COG0583">
    <property type="taxonomic scope" value="Bacteria"/>
</dbReference>
<dbReference type="PROSITE" id="PS50931">
    <property type="entry name" value="HTH_LYSR"/>
    <property type="match status" value="1"/>
</dbReference>
<organism evidence="6 7">
    <name type="scientific">Halothermothrix orenii (strain H 168 / OCM 544 / DSM 9562)</name>
    <dbReference type="NCBI Taxonomy" id="373903"/>
    <lineage>
        <taxon>Bacteria</taxon>
        <taxon>Bacillati</taxon>
        <taxon>Bacillota</taxon>
        <taxon>Clostridia</taxon>
        <taxon>Halanaerobiales</taxon>
        <taxon>Halothermotrichaceae</taxon>
        <taxon>Halothermothrix</taxon>
    </lineage>
</organism>
<gene>
    <name evidence="6" type="ordered locus">Hore_05450</name>
</gene>
<dbReference type="InterPro" id="IPR005119">
    <property type="entry name" value="LysR_subst-bd"/>
</dbReference>
<dbReference type="OrthoDB" id="9785745at2"/>
<name>B8D275_HALOH</name>
<dbReference type="SUPFAM" id="SSF53850">
    <property type="entry name" value="Periplasmic binding protein-like II"/>
    <property type="match status" value="1"/>
</dbReference>
<dbReference type="Proteomes" id="UP000000719">
    <property type="component" value="Chromosome"/>
</dbReference>
<dbReference type="CDD" id="cd08420">
    <property type="entry name" value="PBP2_CysL_like"/>
    <property type="match status" value="1"/>
</dbReference>
<evidence type="ECO:0000256" key="1">
    <source>
        <dbReference type="ARBA" id="ARBA00009437"/>
    </source>
</evidence>
<dbReference type="PANTHER" id="PTHR30126:SF39">
    <property type="entry name" value="HTH-TYPE TRANSCRIPTIONAL REGULATOR CYSL"/>
    <property type="match status" value="1"/>
</dbReference>
<dbReference type="InterPro" id="IPR036390">
    <property type="entry name" value="WH_DNA-bd_sf"/>
</dbReference>
<dbReference type="EMBL" id="CP001098">
    <property type="protein sequence ID" value="ACL69302.1"/>
    <property type="molecule type" value="Genomic_DNA"/>
</dbReference>
<sequence length="296" mass="34508">MNLRQLKIFVMVCKTKNMSKAAKKLYMSQPAISQTISELEEDLNIKLFDRIKKRLKLTYAGKILLRNSKRILNLVDETENIIKDIVNMNQGKLRIGASMTIGTYLLPQIIEGFLNKYNKIHLPFTIDNTKVIEDMILDNKLDLALVEGPIYCKDILVEHFFDDQLYLMCSSKHSWSHKRKINSEELKGEDFIIREKGSGTRETIENIMRKHSIKYHVTHVFNNIEAIKRAIISNLGVSILPEICVKEELKKGLLVKVDIQGIEFKRKFSIIYHKDKYRSQLFNNFVNHIYTNICKS</sequence>
<dbReference type="GO" id="GO:0000976">
    <property type="term" value="F:transcription cis-regulatory region binding"/>
    <property type="evidence" value="ECO:0007669"/>
    <property type="project" value="TreeGrafter"/>
</dbReference>
<comment type="similarity">
    <text evidence="1">Belongs to the LysR transcriptional regulatory family.</text>
</comment>
<evidence type="ECO:0000256" key="3">
    <source>
        <dbReference type="ARBA" id="ARBA00023125"/>
    </source>
</evidence>
<dbReference type="Pfam" id="PF03466">
    <property type="entry name" value="LysR_substrate"/>
    <property type="match status" value="1"/>
</dbReference>
<dbReference type="Gene3D" id="3.40.190.290">
    <property type="match status" value="1"/>
</dbReference>
<evidence type="ECO:0000259" key="5">
    <source>
        <dbReference type="PROSITE" id="PS50931"/>
    </source>
</evidence>
<reference evidence="6 7" key="1">
    <citation type="journal article" date="2009" name="PLoS ONE">
        <title>Genome analysis of the anaerobic thermohalophilic bacterium Halothermothrix orenii.</title>
        <authorList>
            <person name="Mavromatis K."/>
            <person name="Ivanova N."/>
            <person name="Anderson I."/>
            <person name="Lykidis A."/>
            <person name="Hooper S.D."/>
            <person name="Sun H."/>
            <person name="Kunin V."/>
            <person name="Lapidus A."/>
            <person name="Hugenholtz P."/>
            <person name="Patel B."/>
            <person name="Kyrpides N.C."/>
        </authorList>
    </citation>
    <scope>NUCLEOTIDE SEQUENCE [LARGE SCALE GENOMIC DNA]</scope>
    <source>
        <strain evidence="7">H 168 / OCM 544 / DSM 9562</strain>
    </source>
</reference>
<dbReference type="PANTHER" id="PTHR30126">
    <property type="entry name" value="HTH-TYPE TRANSCRIPTIONAL REGULATOR"/>
    <property type="match status" value="1"/>
</dbReference>
<dbReference type="Gene3D" id="1.10.10.10">
    <property type="entry name" value="Winged helix-like DNA-binding domain superfamily/Winged helix DNA-binding domain"/>
    <property type="match status" value="1"/>
</dbReference>